<accession>A0ABS2KNH2</accession>
<dbReference type="Proteomes" id="UP000703038">
    <property type="component" value="Unassembled WGS sequence"/>
</dbReference>
<evidence type="ECO:0000313" key="4">
    <source>
        <dbReference type="Proteomes" id="UP000703038"/>
    </source>
</evidence>
<dbReference type="RefSeq" id="WP_371831657.1">
    <property type="nucleotide sequence ID" value="NZ_JAFBBK010000001.1"/>
</dbReference>
<organism evidence="3 4">
    <name type="scientific">Rhodococcoides corynebacterioides</name>
    <dbReference type="NCBI Taxonomy" id="53972"/>
    <lineage>
        <taxon>Bacteria</taxon>
        <taxon>Bacillati</taxon>
        <taxon>Actinomycetota</taxon>
        <taxon>Actinomycetes</taxon>
        <taxon>Mycobacteriales</taxon>
        <taxon>Nocardiaceae</taxon>
        <taxon>Rhodococcoides</taxon>
    </lineage>
</organism>
<evidence type="ECO:0000313" key="3">
    <source>
        <dbReference type="EMBL" id="MBM7413358.1"/>
    </source>
</evidence>
<dbReference type="Gene3D" id="3.40.190.10">
    <property type="entry name" value="Periplasmic binding protein-like II"/>
    <property type="match status" value="2"/>
</dbReference>
<dbReference type="SUPFAM" id="SSF53850">
    <property type="entry name" value="Periplasmic binding protein-like II"/>
    <property type="match status" value="1"/>
</dbReference>
<dbReference type="Pfam" id="PF13531">
    <property type="entry name" value="SBP_bac_11"/>
    <property type="match status" value="1"/>
</dbReference>
<keyword evidence="1 2" id="KW-0732">Signal</keyword>
<comment type="caution">
    <text evidence="3">The sequence shown here is derived from an EMBL/GenBank/DDBJ whole genome shotgun (WGS) entry which is preliminary data.</text>
</comment>
<evidence type="ECO:0000256" key="2">
    <source>
        <dbReference type="SAM" id="SignalP"/>
    </source>
</evidence>
<reference evidence="3 4" key="1">
    <citation type="submission" date="2021-01" db="EMBL/GenBank/DDBJ databases">
        <title>Genomics of switchgrass bacterial isolates.</title>
        <authorList>
            <person name="Shade A."/>
        </authorList>
    </citation>
    <scope>NUCLEOTIDE SEQUENCE [LARGE SCALE GENOMIC DNA]</scope>
    <source>
        <strain evidence="3 4">PvP111</strain>
    </source>
</reference>
<dbReference type="PANTHER" id="PTHR30006">
    <property type="entry name" value="THIAMINE-BINDING PERIPLASMIC PROTEIN-RELATED"/>
    <property type="match status" value="1"/>
</dbReference>
<dbReference type="EMBL" id="JAFBBK010000001">
    <property type="protein sequence ID" value="MBM7413358.1"/>
    <property type="molecule type" value="Genomic_DNA"/>
</dbReference>
<proteinExistence type="predicted"/>
<gene>
    <name evidence="3" type="ORF">JOE42_000091</name>
</gene>
<evidence type="ECO:0000256" key="1">
    <source>
        <dbReference type="ARBA" id="ARBA00022729"/>
    </source>
</evidence>
<feature type="signal peptide" evidence="2">
    <location>
        <begin position="1"/>
        <end position="27"/>
    </location>
</feature>
<name>A0ABS2KNH2_9NOCA</name>
<protein>
    <submittedName>
        <fullName evidence="3">Iron(III) transport system substrate-binding protein</fullName>
    </submittedName>
</protein>
<keyword evidence="4" id="KW-1185">Reference proteome</keyword>
<feature type="chain" id="PRO_5046424490" evidence="2">
    <location>
        <begin position="28"/>
        <end position="349"/>
    </location>
</feature>
<sequence>MGFLGGSARMRTIAAVGVMALAMTACGSGGGGGTAAVEGSWDDVVAAAKSEGSVMLYSSQNTTILDSVKRAWSETYPEITLDFVRGTDADLNPRIETENKTGKGTADVHVVTDTSWIASAAESGVYSQPLLGEAFDDPAYGRDRSVKNDRFFLDVAATFGMGWNTSTVPGGLTDPRDVLRPEYRGKVGVVNPVGIASYVDLYRFYRENFGDDFVDSLAEQQPRIYPSSLGVSQALTSGEVVVSPMVQPLVQEVASGAPVNWALPDPSWGTPFYGHVTAVAPHPNAAQVLANFLVSPEGQQAQAIGVATALPGIDGATADAHDIAGPDPAQLTPEFIERESREWEQKFQG</sequence>